<name>A0A851LH33_CORCR</name>
<dbReference type="GO" id="GO:0097320">
    <property type="term" value="P:plasma membrane tubulation"/>
    <property type="evidence" value="ECO:0007669"/>
    <property type="project" value="TreeGrafter"/>
</dbReference>
<dbReference type="InterPro" id="IPR035558">
    <property type="entry name" value="SNX9_SH3"/>
</dbReference>
<dbReference type="Pfam" id="PF10456">
    <property type="entry name" value="BAR_3_WASP_bdg"/>
    <property type="match status" value="1"/>
</dbReference>
<evidence type="ECO:0000256" key="3">
    <source>
        <dbReference type="ARBA" id="ARBA00022443"/>
    </source>
</evidence>
<proteinExistence type="inferred from homology"/>
<dbReference type="SUPFAM" id="SSF50044">
    <property type="entry name" value="SH3-domain"/>
    <property type="match status" value="1"/>
</dbReference>
<comment type="caution">
    <text evidence="11">The sequence shown here is derived from an EMBL/GenBank/DDBJ whole genome shotgun (WGS) entry which is preliminary data.</text>
</comment>
<dbReference type="AlphaFoldDB" id="A0A851LH33"/>
<feature type="region of interest" description="Disordered" evidence="8">
    <location>
        <begin position="156"/>
        <end position="198"/>
    </location>
</feature>
<dbReference type="Pfam" id="PF00018">
    <property type="entry name" value="SH3_1"/>
    <property type="match status" value="1"/>
</dbReference>
<dbReference type="InterPro" id="IPR036871">
    <property type="entry name" value="PX_dom_sf"/>
</dbReference>
<dbReference type="Gene3D" id="2.30.30.40">
    <property type="entry name" value="SH3 Domains"/>
    <property type="match status" value="1"/>
</dbReference>
<feature type="non-terminal residue" evidence="11">
    <location>
        <position position="468"/>
    </location>
</feature>
<dbReference type="PROSITE" id="PS50002">
    <property type="entry name" value="SH3"/>
    <property type="match status" value="1"/>
</dbReference>
<comment type="similarity">
    <text evidence="2">Belongs to the sorting nexin family.</text>
</comment>
<dbReference type="GO" id="GO:0036089">
    <property type="term" value="P:cleavage furrow formation"/>
    <property type="evidence" value="ECO:0007669"/>
    <property type="project" value="TreeGrafter"/>
</dbReference>
<feature type="compositionally biased region" description="Acidic residues" evidence="8">
    <location>
        <begin position="163"/>
        <end position="173"/>
    </location>
</feature>
<dbReference type="Gene3D" id="1.20.1270.60">
    <property type="entry name" value="Arfaptin homology (AH) domain/BAR domain"/>
    <property type="match status" value="1"/>
</dbReference>
<organism evidence="11 12">
    <name type="scientific">Corythaeola cristata</name>
    <name type="common">Great blue turaco</name>
    <dbReference type="NCBI Taxonomy" id="103954"/>
    <lineage>
        <taxon>Eukaryota</taxon>
        <taxon>Metazoa</taxon>
        <taxon>Chordata</taxon>
        <taxon>Craniata</taxon>
        <taxon>Vertebrata</taxon>
        <taxon>Euteleostomi</taxon>
        <taxon>Archelosauria</taxon>
        <taxon>Archosauria</taxon>
        <taxon>Dinosauria</taxon>
        <taxon>Saurischia</taxon>
        <taxon>Theropoda</taxon>
        <taxon>Coelurosauria</taxon>
        <taxon>Aves</taxon>
        <taxon>Neognathae</taxon>
        <taxon>Neoaves</taxon>
        <taxon>Otidimorphae</taxon>
        <taxon>Musophagiformes</taxon>
        <taxon>Musophagidae</taxon>
        <taxon>Corythaeola</taxon>
    </lineage>
</organism>
<dbReference type="GO" id="GO:0006897">
    <property type="term" value="P:endocytosis"/>
    <property type="evidence" value="ECO:0007669"/>
    <property type="project" value="TreeGrafter"/>
</dbReference>
<gene>
    <name evidence="11" type="primary">Snx9</name>
    <name evidence="11" type="ORF">CORCRI_R10788</name>
</gene>
<dbReference type="SMART" id="SM00326">
    <property type="entry name" value="SH3"/>
    <property type="match status" value="1"/>
</dbReference>
<evidence type="ECO:0000256" key="5">
    <source>
        <dbReference type="ARBA" id="ARBA00023136"/>
    </source>
</evidence>
<dbReference type="SUPFAM" id="SSF64268">
    <property type="entry name" value="PX domain"/>
    <property type="match status" value="1"/>
</dbReference>
<evidence type="ECO:0000259" key="9">
    <source>
        <dbReference type="PROSITE" id="PS50002"/>
    </source>
</evidence>
<dbReference type="InterPro" id="IPR001452">
    <property type="entry name" value="SH3_domain"/>
</dbReference>
<dbReference type="InterPro" id="IPR001683">
    <property type="entry name" value="PX_dom"/>
</dbReference>
<keyword evidence="3 7" id="KW-0728">SH3 domain</keyword>
<dbReference type="GO" id="GO:0016197">
    <property type="term" value="P:endosomal transport"/>
    <property type="evidence" value="ECO:0007669"/>
    <property type="project" value="TreeGrafter"/>
</dbReference>
<evidence type="ECO:0000313" key="11">
    <source>
        <dbReference type="EMBL" id="NXC15841.1"/>
    </source>
</evidence>
<feature type="domain" description="PX" evidence="10">
    <location>
        <begin position="255"/>
        <end position="400"/>
    </location>
</feature>
<keyword evidence="6" id="KW-0968">Cytoplasmic vesicle</keyword>
<dbReference type="InterPro" id="IPR036028">
    <property type="entry name" value="SH3-like_dom_sf"/>
</dbReference>
<dbReference type="InterPro" id="IPR019497">
    <property type="entry name" value="Sorting_nexin_WASP-bd-dom"/>
</dbReference>
<evidence type="ECO:0000256" key="6">
    <source>
        <dbReference type="ARBA" id="ARBA00023329"/>
    </source>
</evidence>
<dbReference type="Proteomes" id="UP000621168">
    <property type="component" value="Unassembled WGS sequence"/>
</dbReference>
<dbReference type="InterPro" id="IPR027267">
    <property type="entry name" value="AH/BAR_dom_sf"/>
</dbReference>
<keyword evidence="12" id="KW-1185">Reference proteome</keyword>
<evidence type="ECO:0000259" key="10">
    <source>
        <dbReference type="PROSITE" id="PS50195"/>
    </source>
</evidence>
<dbReference type="PROSITE" id="PS50195">
    <property type="entry name" value="PX"/>
    <property type="match status" value="1"/>
</dbReference>
<dbReference type="Gene3D" id="3.30.1520.10">
    <property type="entry name" value="Phox-like domain"/>
    <property type="match status" value="1"/>
</dbReference>
<reference evidence="11" key="1">
    <citation type="submission" date="2019-09" db="EMBL/GenBank/DDBJ databases">
        <title>Bird 10,000 Genomes (B10K) Project - Family phase.</title>
        <authorList>
            <person name="Zhang G."/>
        </authorList>
    </citation>
    <scope>NUCLEOTIDE SEQUENCE</scope>
    <source>
        <strain evidence="11">B10K-CU-031-40</strain>
    </source>
</reference>
<dbReference type="GO" id="GO:0035091">
    <property type="term" value="F:phosphatidylinositol binding"/>
    <property type="evidence" value="ECO:0007669"/>
    <property type="project" value="InterPro"/>
</dbReference>
<sequence length="468" mass="51507">FHIQARVMYDFAAEPGNNELTVSEGEIIIITNPDVGGGWLEGKNSQGERGLVPTDYVEIITEGAKDGISCGNSLADQAFFDSLSSNTAQTNAAAKSSNQANNASDPWSSWNVGKSGNWDNGNAVDSWTTKPESAAGQRNSATNNWETAAAFGHPQAYQGPAAADDDDWDDDWDDPKSTSPSYLGYKETEASEAGGVQRANSRAAAMKLPLNKFPGFAKPGMEQYLLAKQLAKPKEKIPIIIGDYGPMWVYPTSTFDCVVADPKKGSKMYGLKSYIEYQLTCTNTNRSVNHRYKHFDWLYERLLVKFGLAIPIPSLPDKQVTGNYSQLPLKVDEQCCSNFLFFFSFLKEWKTGKRKAEKDETVGVMIFSTMEPEAPDLDMVEIEQKCDAVGRFTKAMDDGVKELLTVGQEHWKRCTGPLPKEYQKIGKALQSLALVFSTSGYQGESDLNEAITEAGKTYEEIASLVADQ</sequence>
<evidence type="ECO:0000256" key="1">
    <source>
        <dbReference type="ARBA" id="ARBA00004156"/>
    </source>
</evidence>
<dbReference type="GO" id="GO:0015031">
    <property type="term" value="P:protein transport"/>
    <property type="evidence" value="ECO:0007669"/>
    <property type="project" value="UniProtKB-KW"/>
</dbReference>
<feature type="non-terminal residue" evidence="11">
    <location>
        <position position="1"/>
    </location>
</feature>
<dbReference type="PANTHER" id="PTHR45827:SF2">
    <property type="entry name" value="SORTING NEXIN-9"/>
    <property type="match status" value="1"/>
</dbReference>
<feature type="region of interest" description="Disordered" evidence="8">
    <location>
        <begin position="91"/>
        <end position="141"/>
    </location>
</feature>
<feature type="domain" description="SH3" evidence="9">
    <location>
        <begin position="1"/>
        <end position="62"/>
    </location>
</feature>
<dbReference type="EMBL" id="WBMX01001417">
    <property type="protein sequence ID" value="NXC15841.1"/>
    <property type="molecule type" value="Genomic_DNA"/>
</dbReference>
<dbReference type="CDD" id="cd11898">
    <property type="entry name" value="SH3_SNX9"/>
    <property type="match status" value="1"/>
</dbReference>
<evidence type="ECO:0000256" key="4">
    <source>
        <dbReference type="ARBA" id="ARBA00022927"/>
    </source>
</evidence>
<evidence type="ECO:0000256" key="7">
    <source>
        <dbReference type="PROSITE-ProRule" id="PRU00192"/>
    </source>
</evidence>
<protein>
    <submittedName>
        <fullName evidence="11">SNX9 protein</fullName>
    </submittedName>
</protein>
<evidence type="ECO:0000313" key="12">
    <source>
        <dbReference type="Proteomes" id="UP000621168"/>
    </source>
</evidence>
<evidence type="ECO:0000256" key="8">
    <source>
        <dbReference type="SAM" id="MobiDB-lite"/>
    </source>
</evidence>
<dbReference type="FunFam" id="3.30.1520.10:FF:000004">
    <property type="entry name" value="Sorting nexin"/>
    <property type="match status" value="1"/>
</dbReference>
<dbReference type="SMART" id="SM00312">
    <property type="entry name" value="PX"/>
    <property type="match status" value="1"/>
</dbReference>
<evidence type="ECO:0000256" key="2">
    <source>
        <dbReference type="ARBA" id="ARBA00010883"/>
    </source>
</evidence>
<keyword evidence="4" id="KW-0653">Protein transport</keyword>
<dbReference type="GO" id="GO:0005886">
    <property type="term" value="C:plasma membrane"/>
    <property type="evidence" value="ECO:0007669"/>
    <property type="project" value="TreeGrafter"/>
</dbReference>
<dbReference type="PANTHER" id="PTHR45827">
    <property type="entry name" value="SORTING NEXIN"/>
    <property type="match status" value="1"/>
</dbReference>
<keyword evidence="4" id="KW-0813">Transport</keyword>
<dbReference type="Pfam" id="PF00787">
    <property type="entry name" value="PX"/>
    <property type="match status" value="1"/>
</dbReference>
<feature type="compositionally biased region" description="Low complexity" evidence="8">
    <location>
        <begin position="91"/>
        <end position="104"/>
    </location>
</feature>
<keyword evidence="5" id="KW-0472">Membrane</keyword>
<comment type="subcellular location">
    <subcellularLocation>
        <location evidence="1">Cytoplasmic vesicle membrane</location>
    </subcellularLocation>
</comment>
<dbReference type="OrthoDB" id="10254720at2759"/>
<accession>A0A851LH33</accession>
<dbReference type="GO" id="GO:0030659">
    <property type="term" value="C:cytoplasmic vesicle membrane"/>
    <property type="evidence" value="ECO:0007669"/>
    <property type="project" value="UniProtKB-SubCell"/>
</dbReference>
<feature type="compositionally biased region" description="Polar residues" evidence="8">
    <location>
        <begin position="105"/>
        <end position="141"/>
    </location>
</feature>